<dbReference type="GO" id="GO:0046872">
    <property type="term" value="F:metal ion binding"/>
    <property type="evidence" value="ECO:0007669"/>
    <property type="project" value="InterPro"/>
</dbReference>
<evidence type="ECO:0000256" key="2">
    <source>
        <dbReference type="ARBA" id="ARBA00022553"/>
    </source>
</evidence>
<evidence type="ECO:0000256" key="5">
    <source>
        <dbReference type="PROSITE-ProRule" id="PRU00409"/>
    </source>
</evidence>
<evidence type="ECO:0000256" key="1">
    <source>
        <dbReference type="ARBA" id="ARBA00008243"/>
    </source>
</evidence>
<proteinExistence type="inferred from homology"/>
<dbReference type="InterPro" id="IPR013815">
    <property type="entry name" value="ATP_grasp_subdomain_1"/>
</dbReference>
<dbReference type="GO" id="GO:0005524">
    <property type="term" value="F:ATP binding"/>
    <property type="evidence" value="ECO:0007669"/>
    <property type="project" value="UniProtKB-UniRule"/>
</dbReference>
<dbReference type="PANTHER" id="PTHR10841:SF17">
    <property type="entry name" value="SYNAPSIN"/>
    <property type="match status" value="1"/>
</dbReference>
<organism evidence="7">
    <name type="scientific">Ditylum brightwellii</name>
    <dbReference type="NCBI Taxonomy" id="49249"/>
    <lineage>
        <taxon>Eukaryota</taxon>
        <taxon>Sar</taxon>
        <taxon>Stramenopiles</taxon>
        <taxon>Ochrophyta</taxon>
        <taxon>Bacillariophyta</taxon>
        <taxon>Mediophyceae</taxon>
        <taxon>Lithodesmiophycidae</taxon>
        <taxon>Lithodesmiales</taxon>
        <taxon>Lithodesmiaceae</taxon>
        <taxon>Ditylum</taxon>
    </lineage>
</organism>
<comment type="similarity">
    <text evidence="1">Belongs to the synapsin family.</text>
</comment>
<dbReference type="Gene3D" id="3.30.470.20">
    <property type="entry name" value="ATP-grasp fold, B domain"/>
    <property type="match status" value="1"/>
</dbReference>
<dbReference type="SUPFAM" id="SSF56059">
    <property type="entry name" value="Glutathione synthetase ATP-binding domain-like"/>
    <property type="match status" value="1"/>
</dbReference>
<dbReference type="Pfam" id="PF02750">
    <property type="entry name" value="Synapsin_C"/>
    <property type="match status" value="1"/>
</dbReference>
<dbReference type="PROSITE" id="PS50975">
    <property type="entry name" value="ATP_GRASP"/>
    <property type="match status" value="1"/>
</dbReference>
<comment type="subcellular location">
    <subcellularLocation>
        <location evidence="4">Synapse</location>
    </subcellularLocation>
</comment>
<feature type="domain" description="ATP-grasp" evidence="6">
    <location>
        <begin position="121"/>
        <end position="312"/>
    </location>
</feature>
<keyword evidence="5" id="KW-0067">ATP-binding</keyword>
<evidence type="ECO:0000256" key="4">
    <source>
        <dbReference type="ARBA" id="ARBA00034103"/>
    </source>
</evidence>
<name>A0A7S2EA59_9STRA</name>
<keyword evidence="3" id="KW-0770">Synapse</keyword>
<dbReference type="EMBL" id="HBGN01012096">
    <property type="protein sequence ID" value="CAD9323767.1"/>
    <property type="molecule type" value="Transcribed_RNA"/>
</dbReference>
<dbReference type="AlphaFoldDB" id="A0A7S2EA59"/>
<dbReference type="InterPro" id="IPR020898">
    <property type="entry name" value="Synapsin_ATP-bd_dom"/>
</dbReference>
<evidence type="ECO:0000313" key="7">
    <source>
        <dbReference type="EMBL" id="CAD9323767.1"/>
    </source>
</evidence>
<keyword evidence="5" id="KW-0547">Nucleotide-binding</keyword>
<dbReference type="PRINTS" id="PR01368">
    <property type="entry name" value="SYNAPSIN"/>
</dbReference>
<dbReference type="PANTHER" id="PTHR10841">
    <property type="entry name" value="SYNAPSIN"/>
    <property type="match status" value="1"/>
</dbReference>
<protein>
    <recommendedName>
        <fullName evidence="6">ATP-grasp domain-containing protein</fullName>
    </recommendedName>
</protein>
<dbReference type="Gene3D" id="3.40.50.20">
    <property type="match status" value="1"/>
</dbReference>
<dbReference type="InterPro" id="IPR011761">
    <property type="entry name" value="ATP-grasp"/>
</dbReference>
<evidence type="ECO:0000256" key="3">
    <source>
        <dbReference type="ARBA" id="ARBA00023018"/>
    </source>
</evidence>
<reference evidence="7" key="1">
    <citation type="submission" date="2021-01" db="EMBL/GenBank/DDBJ databases">
        <authorList>
            <person name="Corre E."/>
            <person name="Pelletier E."/>
            <person name="Niang G."/>
            <person name="Scheremetjew M."/>
            <person name="Finn R."/>
            <person name="Kale V."/>
            <person name="Holt S."/>
            <person name="Cochrane G."/>
            <person name="Meng A."/>
            <person name="Brown T."/>
            <person name="Cohen L."/>
        </authorList>
    </citation>
    <scope>NUCLEOTIDE SEQUENCE</scope>
    <source>
        <strain evidence="7">Pop2</strain>
    </source>
</reference>
<dbReference type="InterPro" id="IPR001359">
    <property type="entry name" value="Synapsin"/>
</dbReference>
<evidence type="ECO:0000259" key="6">
    <source>
        <dbReference type="PROSITE" id="PS50975"/>
    </source>
</evidence>
<keyword evidence="2" id="KW-0597">Phosphoprotein</keyword>
<sequence>MTVKTKNGKVRPLHIIQTTWCDLVVGSTDNYSRDPKHRCQCSIKQTWKWNKAIKPADERMLVRCVFPELVLSRNEVSVPNSCNRNKLLGLMYANVPMINSGKSILLNCDRPIMMSYLKRAADKCEPKPIPVIPQQFFCSPQSFFYAQKFPAVVKYDNGHAGVGKIKVSDHKMMEDAKSILPIVKHATAEIFINGECDLRLQMIGNNMRMMKRISVSGDWKTNTGCSILEDIPKDDKNYKNYEHWLKAASTMFGEGEEDRMDILTLDFIVERETEKMWCLELNGSSSGLNTSDEKTVIEDNGHIANLVLDRIAKL</sequence>
<accession>A0A7S2EA59</accession>
<dbReference type="Gene3D" id="3.30.1490.20">
    <property type="entry name" value="ATP-grasp fold, A domain"/>
    <property type="match status" value="1"/>
</dbReference>
<gene>
    <name evidence="7" type="ORF">DBRI1063_LOCUS7713</name>
</gene>